<gene>
    <name evidence="1" type="ORF">IV87_GL000147</name>
    <name evidence="2" type="ORF">SAMN04487973_10121</name>
</gene>
<evidence type="ECO:0000313" key="4">
    <source>
        <dbReference type="Proteomes" id="UP000182818"/>
    </source>
</evidence>
<evidence type="ECO:0000313" key="1">
    <source>
        <dbReference type="EMBL" id="KRN83678.1"/>
    </source>
</evidence>
<dbReference type="Proteomes" id="UP000182818">
    <property type="component" value="Unassembled WGS sequence"/>
</dbReference>
<sequence>MIETSEQAAKLILERLEKDFSRHSRTIYQMLIVRDRFDEVYNFFLEIKPKDRREKSIPLHTLDNYELTYLEAVINALRQQTQITMQFKGFEGLIWPQAQTRIAKG</sequence>
<dbReference type="EMBL" id="FOGK01000001">
    <property type="protein sequence ID" value="SER00272.1"/>
    <property type="molecule type" value="Genomic_DNA"/>
</dbReference>
<evidence type="ECO:0008006" key="5">
    <source>
        <dbReference type="Google" id="ProtNLM"/>
    </source>
</evidence>
<evidence type="ECO:0000313" key="3">
    <source>
        <dbReference type="Proteomes" id="UP000051749"/>
    </source>
</evidence>
<dbReference type="OrthoDB" id="2248172at2"/>
<dbReference type="STRING" id="319653.SAMN04487973_10121"/>
<comment type="caution">
    <text evidence="1">The sequence shown here is derived from an EMBL/GenBank/DDBJ whole genome shotgun (WGS) entry which is preliminary data.</text>
</comment>
<evidence type="ECO:0000313" key="2">
    <source>
        <dbReference type="EMBL" id="SER00272.1"/>
    </source>
</evidence>
<accession>A0A0R2K258</accession>
<dbReference type="RefSeq" id="WP_082623477.1">
    <property type="nucleotide sequence ID" value="NZ_BJYP01000001.1"/>
</dbReference>
<dbReference type="PATRIC" id="fig|319653.3.peg.150"/>
<dbReference type="EMBL" id="JQBY01000001">
    <property type="protein sequence ID" value="KRN83678.1"/>
    <property type="molecule type" value="Genomic_DNA"/>
</dbReference>
<name>A0A0R2K258_9LACO</name>
<keyword evidence="4" id="KW-1185">Reference proteome</keyword>
<protein>
    <recommendedName>
        <fullName evidence="5">Acetyl-CoA carboxylase</fullName>
    </recommendedName>
</protein>
<reference evidence="1 3" key="1">
    <citation type="journal article" date="2015" name="Genome Announc.">
        <title>Expanding the biotechnology potential of lactobacilli through comparative genomics of 213 strains and associated genera.</title>
        <authorList>
            <person name="Sun Z."/>
            <person name="Harris H.M."/>
            <person name="McCann A."/>
            <person name="Guo C."/>
            <person name="Argimon S."/>
            <person name="Zhang W."/>
            <person name="Yang X."/>
            <person name="Jeffery I.B."/>
            <person name="Cooney J.C."/>
            <person name="Kagawa T.F."/>
            <person name="Liu W."/>
            <person name="Song Y."/>
            <person name="Salvetti E."/>
            <person name="Wrobel A."/>
            <person name="Rasinkangas P."/>
            <person name="Parkhill J."/>
            <person name="Rea M.C."/>
            <person name="O'Sullivan O."/>
            <person name="Ritari J."/>
            <person name="Douillard F.P."/>
            <person name="Paul Ross R."/>
            <person name="Yang R."/>
            <person name="Briner A.E."/>
            <person name="Felis G.E."/>
            <person name="de Vos W.M."/>
            <person name="Barrangou R."/>
            <person name="Klaenhammer T.R."/>
            <person name="Caufield P.W."/>
            <person name="Cui Y."/>
            <person name="Zhang H."/>
            <person name="O'Toole P.W."/>
        </authorList>
    </citation>
    <scope>NUCLEOTIDE SEQUENCE [LARGE SCALE GENOMIC DNA]</scope>
    <source>
        <strain evidence="1 3">DSM 22301</strain>
    </source>
</reference>
<proteinExistence type="predicted"/>
<dbReference type="Proteomes" id="UP000051749">
    <property type="component" value="Unassembled WGS sequence"/>
</dbReference>
<organism evidence="1 3">
    <name type="scientific">Pediococcus ethanolidurans</name>
    <dbReference type="NCBI Taxonomy" id="319653"/>
    <lineage>
        <taxon>Bacteria</taxon>
        <taxon>Bacillati</taxon>
        <taxon>Bacillota</taxon>
        <taxon>Bacilli</taxon>
        <taxon>Lactobacillales</taxon>
        <taxon>Lactobacillaceae</taxon>
        <taxon>Pediococcus</taxon>
    </lineage>
</organism>
<reference evidence="2 4" key="2">
    <citation type="submission" date="2016-10" db="EMBL/GenBank/DDBJ databases">
        <authorList>
            <person name="Varghese N."/>
            <person name="Submissions S."/>
        </authorList>
    </citation>
    <scope>NUCLEOTIDE SEQUENCE [LARGE SCALE GENOMIC DNA]</scope>
    <source>
        <strain evidence="2 4">CGMCC 1.3889</strain>
    </source>
</reference>
<dbReference type="AlphaFoldDB" id="A0A0R2K258"/>
<dbReference type="GeneID" id="76042628"/>